<dbReference type="RefSeq" id="WP_140476014.1">
    <property type="nucleotide sequence ID" value="NZ_RCZD01000023.1"/>
</dbReference>
<protein>
    <submittedName>
        <fullName evidence="3">Phage tail tape measure protein</fullName>
    </submittedName>
</protein>
<dbReference type="OrthoDB" id="8019720at2"/>
<feature type="transmembrane region" description="Helical" evidence="2">
    <location>
        <begin position="293"/>
        <end position="317"/>
    </location>
</feature>
<dbReference type="InterPro" id="IPR010090">
    <property type="entry name" value="Phage_tape_meas"/>
</dbReference>
<evidence type="ECO:0000256" key="2">
    <source>
        <dbReference type="SAM" id="Phobius"/>
    </source>
</evidence>
<dbReference type="NCBIfam" id="TIGR01760">
    <property type="entry name" value="tape_meas_TP901"/>
    <property type="match status" value="1"/>
</dbReference>
<keyword evidence="2" id="KW-1133">Transmembrane helix</keyword>
<gene>
    <name evidence="3" type="ORF">EAH77_24650</name>
</gene>
<keyword evidence="2" id="KW-0812">Transmembrane</keyword>
<sequence>MSNFEQIPATLGKIIQQLQPLKNATSDVWKRFTQSPPRTLFSRMSEDIDRTAEELQGLGKGSQVLDKLSAARSQLAVNGPALLRRPKPAESSSQQPFAGNRPHPESQKQQGSDIGQQYRARAQKIDQLKNTSSSMVAFAQPKLELAKNIFQPGADLQKGLSEMQAKLGLKNSDPRLAALRQQTLSMANSGHSPADVLTQQSNLAANGLNADQILAQTPAALNGATPVAQTEVRVKGDNLDGDITKLFATWDTIRINLFDGQSAALRELTQTATGWLTTLNTWITDNPQLVNSLMTVALGITGLVGGLGFLGTVIAPVLSGVNMLMAAAGLLGGVFTSTGGVIAAAFAAIGLPLLPVIALIAGIGIAVVKLWDPISAFVSGMIEGFSSVMGPVSDAFAPFQTALTWITDLFAPIKFSKDELNGYSEIGKNVGEALAAIFVTLNKAVAQIGEVFNWARKGIDSVLNFFSDDSNEPPAQQNTSVDFGNSMTPSGGVLSLYQPAKVNAANTLADNRATTVNLSFTATPETDQQQVQKWISEAIDQHDSNKTTAQLSQFGFGGYYS</sequence>
<feature type="transmembrane region" description="Helical" evidence="2">
    <location>
        <begin position="353"/>
        <end position="371"/>
    </location>
</feature>
<dbReference type="Proteomes" id="UP000317663">
    <property type="component" value="Unassembled WGS sequence"/>
</dbReference>
<keyword evidence="4" id="KW-1185">Reference proteome</keyword>
<proteinExistence type="predicted"/>
<evidence type="ECO:0000256" key="1">
    <source>
        <dbReference type="SAM" id="MobiDB-lite"/>
    </source>
</evidence>
<reference evidence="3 4" key="1">
    <citation type="journal article" date="2019" name="Environ. Microbiol.">
        <title>Species interactions and distinct microbial communities in high Arctic permafrost affected cryosols are associated with the CH4 and CO2 gas fluxes.</title>
        <authorList>
            <person name="Altshuler I."/>
            <person name="Hamel J."/>
            <person name="Turney S."/>
            <person name="Magnuson E."/>
            <person name="Levesque R."/>
            <person name="Greer C."/>
            <person name="Whyte L.G."/>
        </authorList>
    </citation>
    <scope>NUCLEOTIDE SEQUENCE [LARGE SCALE GENOMIC DNA]</scope>
    <source>
        <strain evidence="3 4">E4</strain>
    </source>
</reference>
<organism evidence="3 4">
    <name type="scientific">Ewingella americana</name>
    <dbReference type="NCBI Taxonomy" id="41202"/>
    <lineage>
        <taxon>Bacteria</taxon>
        <taxon>Pseudomonadati</taxon>
        <taxon>Pseudomonadota</taxon>
        <taxon>Gammaproteobacteria</taxon>
        <taxon>Enterobacterales</taxon>
        <taxon>Yersiniaceae</taxon>
        <taxon>Ewingella</taxon>
    </lineage>
</organism>
<evidence type="ECO:0000313" key="4">
    <source>
        <dbReference type="Proteomes" id="UP000317663"/>
    </source>
</evidence>
<feature type="region of interest" description="Disordered" evidence="1">
    <location>
        <begin position="78"/>
        <end position="115"/>
    </location>
</feature>
<dbReference type="AlphaFoldDB" id="A0A502FWA4"/>
<feature type="transmembrane region" description="Helical" evidence="2">
    <location>
        <begin position="324"/>
        <end position="347"/>
    </location>
</feature>
<dbReference type="EMBL" id="RCZD01000023">
    <property type="protein sequence ID" value="TPG53336.1"/>
    <property type="molecule type" value="Genomic_DNA"/>
</dbReference>
<name>A0A502FWA4_9GAMM</name>
<comment type="caution">
    <text evidence="3">The sequence shown here is derived from an EMBL/GenBank/DDBJ whole genome shotgun (WGS) entry which is preliminary data.</text>
</comment>
<evidence type="ECO:0000313" key="3">
    <source>
        <dbReference type="EMBL" id="TPG53336.1"/>
    </source>
</evidence>
<keyword evidence="2" id="KW-0472">Membrane</keyword>
<accession>A0A502FWA4</accession>